<evidence type="ECO:0000313" key="4">
    <source>
        <dbReference type="Proteomes" id="UP000266568"/>
    </source>
</evidence>
<comment type="caution">
    <text evidence="3">The sequence shown here is derived from an EMBL/GenBank/DDBJ whole genome shotgun (WGS) entry which is preliminary data.</text>
</comment>
<dbReference type="Proteomes" id="UP000266568">
    <property type="component" value="Unassembled WGS sequence"/>
</dbReference>
<accession>A0A397PFP3</accession>
<feature type="region of interest" description="Disordered" evidence="1">
    <location>
        <begin position="58"/>
        <end position="127"/>
    </location>
</feature>
<keyword evidence="2" id="KW-1133">Transmembrane helix</keyword>
<sequence length="243" mass="25504">MAAASLMLPDGSDRPRRKKSPITFGRILAVVAIGLVIAIGYNFLGTQTVSDRPNEMKTTQVILPPPPPPPPPPPETKPIEQPPEPTIAPPIEQPVDTPPPPQANNDPSPGDNALTAREGAGPVYGGLAVGDGSGVRIGGKPGGGGSGGGMSVGMYTSYLKSSLQERVQDDPRLSRLVFSADYSLTVTRDGRITGVTFRNARGGSDEDMQKLTALLQEVRGLDPPPQAMVFPQLVTVRGRKSSL</sequence>
<evidence type="ECO:0000256" key="2">
    <source>
        <dbReference type="SAM" id="Phobius"/>
    </source>
</evidence>
<keyword evidence="2" id="KW-0812">Transmembrane</keyword>
<feature type="transmembrane region" description="Helical" evidence="2">
    <location>
        <begin position="24"/>
        <end position="44"/>
    </location>
</feature>
<name>A0A397PFP3_9SPHN</name>
<dbReference type="SUPFAM" id="SSF101447">
    <property type="entry name" value="Formin homology 2 domain (FH2 domain)"/>
    <property type="match status" value="1"/>
</dbReference>
<dbReference type="OrthoDB" id="7205754at2"/>
<dbReference type="RefSeq" id="WP_004211574.1">
    <property type="nucleotide sequence ID" value="NZ_QXDC01000002.1"/>
</dbReference>
<evidence type="ECO:0000256" key="1">
    <source>
        <dbReference type="SAM" id="MobiDB-lite"/>
    </source>
</evidence>
<proteinExistence type="predicted"/>
<gene>
    <name evidence="3" type="ORF">DFR49_0516</name>
</gene>
<reference evidence="3 4" key="1">
    <citation type="submission" date="2018-08" db="EMBL/GenBank/DDBJ databases">
        <title>Genomic Encyclopedia of Type Strains, Phase IV (KMG-IV): sequencing the most valuable type-strain genomes for metagenomic binning, comparative biology and taxonomic classification.</title>
        <authorList>
            <person name="Goeker M."/>
        </authorList>
    </citation>
    <scope>NUCLEOTIDE SEQUENCE [LARGE SCALE GENOMIC DNA]</scope>
    <source>
        <strain evidence="3 4">DSM 25527</strain>
    </source>
</reference>
<protein>
    <submittedName>
        <fullName evidence="3">Outer membrane transport energization protein TonB</fullName>
    </submittedName>
</protein>
<keyword evidence="2" id="KW-0472">Membrane</keyword>
<dbReference type="EMBL" id="QXDC01000002">
    <property type="protein sequence ID" value="RIA45987.1"/>
    <property type="molecule type" value="Genomic_DNA"/>
</dbReference>
<evidence type="ECO:0000313" key="3">
    <source>
        <dbReference type="EMBL" id="RIA45987.1"/>
    </source>
</evidence>
<organism evidence="3 4">
    <name type="scientific">Hephaestia caeni</name>
    <dbReference type="NCBI Taxonomy" id="645617"/>
    <lineage>
        <taxon>Bacteria</taxon>
        <taxon>Pseudomonadati</taxon>
        <taxon>Pseudomonadota</taxon>
        <taxon>Alphaproteobacteria</taxon>
        <taxon>Sphingomonadales</taxon>
        <taxon>Sphingomonadaceae</taxon>
        <taxon>Hephaestia</taxon>
    </lineage>
</organism>
<feature type="compositionally biased region" description="Pro residues" evidence="1">
    <location>
        <begin position="63"/>
        <end position="102"/>
    </location>
</feature>
<dbReference type="AlphaFoldDB" id="A0A397PFP3"/>
<keyword evidence="4" id="KW-1185">Reference proteome</keyword>